<accession>A0A5B8ME25</accession>
<dbReference type="GO" id="GO:0004386">
    <property type="term" value="F:helicase activity"/>
    <property type="evidence" value="ECO:0007669"/>
    <property type="project" value="UniProtKB-KW"/>
</dbReference>
<dbReference type="InterPro" id="IPR006164">
    <property type="entry name" value="DNA_bd_Ku70/Ku80"/>
</dbReference>
<dbReference type="GO" id="GO:0000723">
    <property type="term" value="P:telomere maintenance"/>
    <property type="evidence" value="ECO:0007669"/>
    <property type="project" value="InterPro"/>
</dbReference>
<evidence type="ECO:0000256" key="7">
    <source>
        <dbReference type="ARBA" id="ARBA00022840"/>
    </source>
</evidence>
<comment type="subcellular location">
    <subcellularLocation>
        <location evidence="1">Nucleus</location>
    </subcellularLocation>
</comment>
<evidence type="ECO:0000256" key="1">
    <source>
        <dbReference type="ARBA" id="ARBA00004123"/>
    </source>
</evidence>
<feature type="compositionally biased region" description="Basic and acidic residues" evidence="12">
    <location>
        <begin position="522"/>
        <end position="539"/>
    </location>
</feature>
<dbReference type="Gene3D" id="1.10.1600.10">
    <property type="match status" value="1"/>
</dbReference>
<evidence type="ECO:0000313" key="15">
    <source>
        <dbReference type="Proteomes" id="UP000316726"/>
    </source>
</evidence>
<gene>
    <name evidence="14" type="ORF">A3770_01p04130</name>
</gene>
<dbReference type="GO" id="GO:0005524">
    <property type="term" value="F:ATP binding"/>
    <property type="evidence" value="ECO:0007669"/>
    <property type="project" value="UniProtKB-KW"/>
</dbReference>
<proteinExistence type="inferred from homology"/>
<dbReference type="GO" id="GO:0003690">
    <property type="term" value="F:double-stranded DNA binding"/>
    <property type="evidence" value="ECO:0007669"/>
    <property type="project" value="TreeGrafter"/>
</dbReference>
<evidence type="ECO:0000259" key="13">
    <source>
        <dbReference type="SMART" id="SM00559"/>
    </source>
</evidence>
<name>A0A5B8ME25_9CHLO</name>
<dbReference type="GO" id="GO:0016787">
    <property type="term" value="F:hydrolase activity"/>
    <property type="evidence" value="ECO:0007669"/>
    <property type="project" value="UniProtKB-KW"/>
</dbReference>
<keyword evidence="9" id="KW-0233">DNA recombination</keyword>
<evidence type="ECO:0000256" key="3">
    <source>
        <dbReference type="ARBA" id="ARBA00022741"/>
    </source>
</evidence>
<reference evidence="14 15" key="1">
    <citation type="submission" date="2018-07" db="EMBL/GenBank/DDBJ databases">
        <title>The complete nuclear genome of the prasinophyte Chloropicon primus (CCMP1205).</title>
        <authorList>
            <person name="Pombert J.-F."/>
            <person name="Otis C."/>
            <person name="Turmel M."/>
            <person name="Lemieux C."/>
        </authorList>
    </citation>
    <scope>NUCLEOTIDE SEQUENCE [LARGE SCALE GENOMIC DNA]</scope>
    <source>
        <strain evidence="14 15">CCMP1205</strain>
    </source>
</reference>
<keyword evidence="6" id="KW-0347">Helicase</keyword>
<evidence type="ECO:0000256" key="5">
    <source>
        <dbReference type="ARBA" id="ARBA00022801"/>
    </source>
</evidence>
<dbReference type="Proteomes" id="UP000316726">
    <property type="component" value="Chromosome 1"/>
</dbReference>
<keyword evidence="15" id="KW-1185">Reference proteome</keyword>
<evidence type="ECO:0000256" key="2">
    <source>
        <dbReference type="ARBA" id="ARBA00007726"/>
    </source>
</evidence>
<dbReference type="PANTHER" id="PTHR12604:SF4">
    <property type="entry name" value="X-RAY REPAIR CROSS-COMPLEMENTING PROTEIN 5"/>
    <property type="match status" value="1"/>
</dbReference>
<dbReference type="EMBL" id="CP031034">
    <property type="protein sequence ID" value="QDZ17895.1"/>
    <property type="molecule type" value="Genomic_DNA"/>
</dbReference>
<dbReference type="CDD" id="cd00873">
    <property type="entry name" value="KU80"/>
    <property type="match status" value="1"/>
</dbReference>
<evidence type="ECO:0000256" key="10">
    <source>
        <dbReference type="ARBA" id="ARBA00023204"/>
    </source>
</evidence>
<evidence type="ECO:0000256" key="4">
    <source>
        <dbReference type="ARBA" id="ARBA00022763"/>
    </source>
</evidence>
<dbReference type="GO" id="GO:0043564">
    <property type="term" value="C:Ku70:Ku80 complex"/>
    <property type="evidence" value="ECO:0007669"/>
    <property type="project" value="InterPro"/>
</dbReference>
<evidence type="ECO:0000256" key="6">
    <source>
        <dbReference type="ARBA" id="ARBA00022806"/>
    </source>
</evidence>
<dbReference type="PANTHER" id="PTHR12604">
    <property type="entry name" value="KU AUTOANTIGEN DNA HELICASE"/>
    <property type="match status" value="1"/>
</dbReference>
<dbReference type="SMART" id="SM00559">
    <property type="entry name" value="Ku78"/>
    <property type="match status" value="1"/>
</dbReference>
<keyword evidence="10" id="KW-0234">DNA repair</keyword>
<dbReference type="STRING" id="1764295.A0A5B8ME25"/>
<feature type="domain" description="Ku" evidence="13">
    <location>
        <begin position="276"/>
        <end position="415"/>
    </location>
</feature>
<keyword evidence="4" id="KW-0227">DNA damage</keyword>
<evidence type="ECO:0000256" key="12">
    <source>
        <dbReference type="SAM" id="MobiDB-lite"/>
    </source>
</evidence>
<protein>
    <submittedName>
        <fullName evidence="14">SPOC-like domain-containing protein</fullName>
    </submittedName>
</protein>
<comment type="similarity">
    <text evidence="2">Belongs to the ku80 family.</text>
</comment>
<dbReference type="GO" id="GO:0006310">
    <property type="term" value="P:DNA recombination"/>
    <property type="evidence" value="ECO:0007669"/>
    <property type="project" value="UniProtKB-KW"/>
</dbReference>
<keyword evidence="8" id="KW-0238">DNA-binding</keyword>
<organism evidence="14 15">
    <name type="scientific">Chloropicon primus</name>
    <dbReference type="NCBI Taxonomy" id="1764295"/>
    <lineage>
        <taxon>Eukaryota</taxon>
        <taxon>Viridiplantae</taxon>
        <taxon>Chlorophyta</taxon>
        <taxon>Chloropicophyceae</taxon>
        <taxon>Chloropicales</taxon>
        <taxon>Chloropicaceae</taxon>
        <taxon>Chloropicon</taxon>
    </lineage>
</organism>
<feature type="region of interest" description="Disordered" evidence="12">
    <location>
        <begin position="518"/>
        <end position="539"/>
    </location>
</feature>
<dbReference type="GO" id="GO:0042162">
    <property type="term" value="F:telomeric DNA binding"/>
    <property type="evidence" value="ECO:0007669"/>
    <property type="project" value="InterPro"/>
</dbReference>
<dbReference type="AlphaFoldDB" id="A0A5B8ME25"/>
<evidence type="ECO:0000256" key="11">
    <source>
        <dbReference type="ARBA" id="ARBA00023242"/>
    </source>
</evidence>
<dbReference type="SUPFAM" id="SSF53300">
    <property type="entry name" value="vWA-like"/>
    <property type="match status" value="1"/>
</dbReference>
<dbReference type="InterPro" id="IPR024193">
    <property type="entry name" value="Ku80"/>
</dbReference>
<keyword evidence="11" id="KW-0539">Nucleus</keyword>
<evidence type="ECO:0000256" key="9">
    <source>
        <dbReference type="ARBA" id="ARBA00023172"/>
    </source>
</evidence>
<keyword evidence="7" id="KW-0067">ATP-binding</keyword>
<dbReference type="SUPFAM" id="SSF100939">
    <property type="entry name" value="SPOC domain-like"/>
    <property type="match status" value="1"/>
</dbReference>
<dbReference type="OrthoDB" id="30826at2759"/>
<dbReference type="Gene3D" id="3.40.50.410">
    <property type="entry name" value="von Willebrand factor, type A domain"/>
    <property type="match status" value="1"/>
</dbReference>
<evidence type="ECO:0000256" key="8">
    <source>
        <dbReference type="ARBA" id="ARBA00023125"/>
    </source>
</evidence>
<dbReference type="GO" id="GO:0006303">
    <property type="term" value="P:double-strand break repair via nonhomologous end joining"/>
    <property type="evidence" value="ECO:0007669"/>
    <property type="project" value="InterPro"/>
</dbReference>
<dbReference type="InterPro" id="IPR016194">
    <property type="entry name" value="SPOC-like_C_dom_sf"/>
</dbReference>
<keyword evidence="5" id="KW-0378">Hydrolase</keyword>
<evidence type="ECO:0000313" key="14">
    <source>
        <dbReference type="EMBL" id="QDZ17895.1"/>
    </source>
</evidence>
<dbReference type="Gene3D" id="2.40.290.10">
    <property type="match status" value="1"/>
</dbReference>
<keyword evidence="3" id="KW-0547">Nucleotide-binding</keyword>
<dbReference type="InterPro" id="IPR036465">
    <property type="entry name" value="vWFA_dom_sf"/>
</dbReference>
<dbReference type="Pfam" id="PF02735">
    <property type="entry name" value="Ku"/>
    <property type="match status" value="1"/>
</dbReference>
<sequence>MAPRSKSVVLCADVGRTLSDDQVQEVLRIARAILLNLVLYGGKNDSVSLVLFGATETRNALHEEMVADGQEDQYVDIVVLQDLTVVDSDVLRVLSSEEGGRWSGGRSDHLDVLTVAYDILCKDSVKAKSSKIVMVSDFKGEIKALDENFVGEVVRGIKEKECELELVTLSPITPHSLHPDETKSLVLHLRETVASLDCASDVEDYASLRGMKTTNPATTKHSFSIGSLEIPVNVYKKVRKDTMSANLRVSNYYKDEKGQVRPLKRETEYAKKDDPSDEVVTGKVQAFPYGKDLIPVDDSARNYLTHHEDKSFRLVGFHERGEFPRHLFLGEASVVLGEAKNPGSQQAVSALARALEEEDQVGVVRCVARSNSDPYLGALLPCVSQEKDIPDHLVLCMLPFAEDIREYQFASLNAAEKWIPSEEELNLAEDIIREMSLVDDKREDGGAIERVVPHELANPKILNMNEFIAEKLSGVSSSHMHGSTKANYLRVLSGPSERILARAGPSLAKLAQMADATRTTTAKKEEKVKKEEVEMKKEI</sequence>
<dbReference type="GO" id="GO:0003684">
    <property type="term" value="F:damaged DNA binding"/>
    <property type="evidence" value="ECO:0007669"/>
    <property type="project" value="InterPro"/>
</dbReference>